<feature type="compositionally biased region" description="Gly residues" evidence="1">
    <location>
        <begin position="12"/>
        <end position="21"/>
    </location>
</feature>
<protein>
    <submittedName>
        <fullName evidence="3">Uncharacterized protein</fullName>
    </submittedName>
</protein>
<reference evidence="3" key="2">
    <citation type="submission" date="2020-09" db="EMBL/GenBank/DDBJ databases">
        <authorList>
            <person name="Sun Q."/>
            <person name="Ohkuma M."/>
        </authorList>
    </citation>
    <scope>NUCLEOTIDE SEQUENCE</scope>
    <source>
        <strain evidence="3">JCM 4335</strain>
    </source>
</reference>
<dbReference type="RefSeq" id="WP_189537497.1">
    <property type="nucleotide sequence ID" value="NZ_BMSV01000011.1"/>
</dbReference>
<keyword evidence="2" id="KW-0812">Transmembrane</keyword>
<dbReference type="AlphaFoldDB" id="A0A918ELS5"/>
<gene>
    <name evidence="3" type="ORF">GCM10010249_48820</name>
</gene>
<keyword evidence="2" id="KW-1133">Transmembrane helix</keyword>
<name>A0A918ELS5_9ACTN</name>
<keyword evidence="2" id="KW-0472">Membrane</keyword>
<evidence type="ECO:0000313" key="3">
    <source>
        <dbReference type="EMBL" id="GGQ24396.1"/>
    </source>
</evidence>
<reference evidence="3" key="1">
    <citation type="journal article" date="2014" name="Int. J. Syst. Evol. Microbiol.">
        <title>Complete genome sequence of Corynebacterium casei LMG S-19264T (=DSM 44701T), isolated from a smear-ripened cheese.</title>
        <authorList>
            <consortium name="US DOE Joint Genome Institute (JGI-PGF)"/>
            <person name="Walter F."/>
            <person name="Albersmeier A."/>
            <person name="Kalinowski J."/>
            <person name="Ruckert C."/>
        </authorList>
    </citation>
    <scope>NUCLEOTIDE SEQUENCE</scope>
    <source>
        <strain evidence="3">JCM 4335</strain>
    </source>
</reference>
<evidence type="ECO:0000256" key="1">
    <source>
        <dbReference type="SAM" id="MobiDB-lite"/>
    </source>
</evidence>
<sequence length="74" mass="7421">MPARTPTRTHATGGGAAAGTGGVRARLPWWAVAPPVAAFTALFLLLTAPGQAPGAGAEPAVGRIVDQLRHTLTP</sequence>
<feature type="region of interest" description="Disordered" evidence="1">
    <location>
        <begin position="1"/>
        <end position="21"/>
    </location>
</feature>
<accession>A0A918ELS5</accession>
<evidence type="ECO:0000256" key="2">
    <source>
        <dbReference type="SAM" id="Phobius"/>
    </source>
</evidence>
<dbReference type="Proteomes" id="UP000654123">
    <property type="component" value="Unassembled WGS sequence"/>
</dbReference>
<dbReference type="EMBL" id="BMSV01000011">
    <property type="protein sequence ID" value="GGQ24396.1"/>
    <property type="molecule type" value="Genomic_DNA"/>
</dbReference>
<feature type="transmembrane region" description="Helical" evidence="2">
    <location>
        <begin position="27"/>
        <end position="46"/>
    </location>
</feature>
<feature type="compositionally biased region" description="Low complexity" evidence="1">
    <location>
        <begin position="1"/>
        <end position="11"/>
    </location>
</feature>
<proteinExistence type="predicted"/>
<organism evidence="3 4">
    <name type="scientific">Streptomyces roseolilacinus</name>
    <dbReference type="NCBI Taxonomy" id="66904"/>
    <lineage>
        <taxon>Bacteria</taxon>
        <taxon>Bacillati</taxon>
        <taxon>Actinomycetota</taxon>
        <taxon>Actinomycetes</taxon>
        <taxon>Kitasatosporales</taxon>
        <taxon>Streptomycetaceae</taxon>
        <taxon>Streptomyces</taxon>
    </lineage>
</organism>
<comment type="caution">
    <text evidence="3">The sequence shown here is derived from an EMBL/GenBank/DDBJ whole genome shotgun (WGS) entry which is preliminary data.</text>
</comment>
<keyword evidence="4" id="KW-1185">Reference proteome</keyword>
<evidence type="ECO:0000313" key="4">
    <source>
        <dbReference type="Proteomes" id="UP000654123"/>
    </source>
</evidence>